<evidence type="ECO:0000313" key="1">
    <source>
        <dbReference type="EMBL" id="OIJ15811.1"/>
    </source>
</evidence>
<dbReference type="EMBL" id="MLQQ01000001">
    <property type="protein sequence ID" value="OIJ15811.1"/>
    <property type="molecule type" value="Genomic_DNA"/>
</dbReference>
<accession>A0A1S2LTG5</accession>
<gene>
    <name evidence="1" type="ORF">BKP35_02130</name>
</gene>
<dbReference type="AlphaFoldDB" id="A0A1S2LTG5"/>
<reference evidence="1 2" key="1">
    <citation type="submission" date="2016-10" db="EMBL/GenBank/DDBJ databases">
        <title>Draft genome sequences of four alkaliphilic bacteria belonging to the Anaerobacillus genus.</title>
        <authorList>
            <person name="Bassil N.M."/>
            <person name="Lloyd J.R."/>
        </authorList>
    </citation>
    <scope>NUCLEOTIDE SEQUENCE [LARGE SCALE GENOMIC DNA]</scope>
    <source>
        <strain evidence="1 2">DSM 15340</strain>
    </source>
</reference>
<evidence type="ECO:0000313" key="2">
    <source>
        <dbReference type="Proteomes" id="UP000180098"/>
    </source>
</evidence>
<name>A0A1S2LTG5_9BACI</name>
<dbReference type="Proteomes" id="UP000180098">
    <property type="component" value="Unassembled WGS sequence"/>
</dbReference>
<sequence length="62" mass="6951">MDRSDKIWSLSPKRRFFAFLGKGEDFEDLGAVTRQRKVEGACLSAKATGSPTRSGQILDRYV</sequence>
<protein>
    <submittedName>
        <fullName evidence="1">Uncharacterized protein</fullName>
    </submittedName>
</protein>
<keyword evidence="2" id="KW-1185">Reference proteome</keyword>
<comment type="caution">
    <text evidence="1">The sequence shown here is derived from an EMBL/GenBank/DDBJ whole genome shotgun (WGS) entry which is preliminary data.</text>
</comment>
<proteinExistence type="predicted"/>
<organism evidence="1 2">
    <name type="scientific">Anaerobacillus arseniciselenatis</name>
    <dbReference type="NCBI Taxonomy" id="85682"/>
    <lineage>
        <taxon>Bacteria</taxon>
        <taxon>Bacillati</taxon>
        <taxon>Bacillota</taxon>
        <taxon>Bacilli</taxon>
        <taxon>Bacillales</taxon>
        <taxon>Bacillaceae</taxon>
        <taxon>Anaerobacillus</taxon>
    </lineage>
</organism>